<dbReference type="GO" id="GO:0016151">
    <property type="term" value="F:nickel cation binding"/>
    <property type="evidence" value="ECO:0007669"/>
    <property type="project" value="InterPro"/>
</dbReference>
<dbReference type="EMBL" id="CASHTH010000746">
    <property type="protein sequence ID" value="CAI8007114.1"/>
    <property type="molecule type" value="Genomic_DNA"/>
</dbReference>
<organism evidence="1 2">
    <name type="scientific">Geodia barretti</name>
    <name type="common">Barrett's horny sponge</name>
    <dbReference type="NCBI Taxonomy" id="519541"/>
    <lineage>
        <taxon>Eukaryota</taxon>
        <taxon>Metazoa</taxon>
        <taxon>Porifera</taxon>
        <taxon>Demospongiae</taxon>
        <taxon>Heteroscleromorpha</taxon>
        <taxon>Tetractinellida</taxon>
        <taxon>Astrophorina</taxon>
        <taxon>Geodiidae</taxon>
        <taxon>Geodia</taxon>
    </lineage>
</organism>
<name>A0AA35R9H6_GEOBA</name>
<keyword evidence="2" id="KW-1185">Reference proteome</keyword>
<dbReference type="SUPFAM" id="SSF109770">
    <property type="entry name" value="Nickel-containing superoxide dismutase, NiSOD"/>
    <property type="match status" value="1"/>
</dbReference>
<dbReference type="Pfam" id="PF09055">
    <property type="entry name" value="Sod_Ni"/>
    <property type="match status" value="1"/>
</dbReference>
<comment type="caution">
    <text evidence="1">The sequence shown here is derived from an EMBL/GenBank/DDBJ whole genome shotgun (WGS) entry which is preliminary data.</text>
</comment>
<evidence type="ECO:0000313" key="2">
    <source>
        <dbReference type="Proteomes" id="UP001174909"/>
    </source>
</evidence>
<reference evidence="1" key="1">
    <citation type="submission" date="2023-03" db="EMBL/GenBank/DDBJ databases">
        <authorList>
            <person name="Steffen K."/>
            <person name="Cardenas P."/>
        </authorList>
    </citation>
    <scope>NUCLEOTIDE SEQUENCE</scope>
</reference>
<dbReference type="NCBIfam" id="TIGR02753">
    <property type="entry name" value="sodN"/>
    <property type="match status" value="1"/>
</dbReference>
<gene>
    <name evidence="1" type="ORF">GBAR_LOCUS5046</name>
</gene>
<dbReference type="GO" id="GO:0004784">
    <property type="term" value="F:superoxide dismutase activity"/>
    <property type="evidence" value="ECO:0007669"/>
    <property type="project" value="InterPro"/>
</dbReference>
<proteinExistence type="predicted"/>
<protein>
    <submittedName>
        <fullName evidence="1">Superoxide dismutase [Ni]</fullName>
    </submittedName>
</protein>
<accession>A0AA35R9H6</accession>
<sequence>MREASAHCDIPCGIYDPISAKIAAQTVQKMVLRIGQLEGDDVASQNSLSRYITVKEEHAELCKHELRVLWADYTWPGTDANEIAAKFNAALKLAGQCKQTVSMDNAEALVAAVDDIASTFWGTKGVEYSDPVAEARYGA</sequence>
<dbReference type="InterPro" id="IPR014123">
    <property type="entry name" value="Superoxide_dismutase_Ni-type"/>
</dbReference>
<dbReference type="Gene3D" id="1.20.120.400">
    <property type="entry name" value="Nickel-containing superoxide dismutase"/>
    <property type="match status" value="1"/>
</dbReference>
<dbReference type="Proteomes" id="UP001174909">
    <property type="component" value="Unassembled WGS sequence"/>
</dbReference>
<evidence type="ECO:0000313" key="1">
    <source>
        <dbReference type="EMBL" id="CAI8007114.1"/>
    </source>
</evidence>
<dbReference type="AlphaFoldDB" id="A0AA35R9H6"/>
<dbReference type="InterPro" id="IPR036502">
    <property type="entry name" value="NiSOD_sf"/>
</dbReference>